<name>A0AAV2JXT6_KNICA</name>
<evidence type="ECO:0000256" key="6">
    <source>
        <dbReference type="ARBA" id="ARBA00022840"/>
    </source>
</evidence>
<evidence type="ECO:0000256" key="7">
    <source>
        <dbReference type="ARBA" id="ARBA00047899"/>
    </source>
</evidence>
<feature type="compositionally biased region" description="Acidic residues" evidence="9">
    <location>
        <begin position="49"/>
        <end position="62"/>
    </location>
</feature>
<evidence type="ECO:0000256" key="2">
    <source>
        <dbReference type="ARBA" id="ARBA00022527"/>
    </source>
</evidence>
<proteinExistence type="predicted"/>
<keyword evidence="5" id="KW-0418">Kinase</keyword>
<dbReference type="EC" id="2.7.11.1" evidence="1"/>
<organism evidence="11 12">
    <name type="scientific">Knipowitschia caucasica</name>
    <name type="common">Caucasian dwarf goby</name>
    <name type="synonym">Pomatoschistus caucasicus</name>
    <dbReference type="NCBI Taxonomy" id="637954"/>
    <lineage>
        <taxon>Eukaryota</taxon>
        <taxon>Metazoa</taxon>
        <taxon>Chordata</taxon>
        <taxon>Craniata</taxon>
        <taxon>Vertebrata</taxon>
        <taxon>Euteleostomi</taxon>
        <taxon>Actinopterygii</taxon>
        <taxon>Neopterygii</taxon>
        <taxon>Teleostei</taxon>
        <taxon>Neoteleostei</taxon>
        <taxon>Acanthomorphata</taxon>
        <taxon>Gobiaria</taxon>
        <taxon>Gobiiformes</taxon>
        <taxon>Gobioidei</taxon>
        <taxon>Gobiidae</taxon>
        <taxon>Gobiinae</taxon>
        <taxon>Knipowitschia</taxon>
    </lineage>
</organism>
<sequence>MSRSWRGSEHNKEYLAERLLSRAPKISQRSKKVRRVPGSSGHLHKTEDGDWEWSDDELDERSEEGQAAVTQGRSRRLRDEAKENNEENANNVALEDLSLQHPEIEPFDRSCDSHGALNMVLRLRNSKKELNDIRFEFTPGRDTAEGVSQELVSAGLVNGQDLLVVASNLQKIVDHPTTCRGLTFKLASGCDDSETPDEVKLIGFAQLSRS</sequence>
<keyword evidence="3" id="KW-0808">Transferase</keyword>
<comment type="catalytic activity">
    <reaction evidence="8">
        <text>L-seryl-[protein] + ATP = O-phospho-L-seryl-[protein] + ADP + H(+)</text>
        <dbReference type="Rhea" id="RHEA:17989"/>
        <dbReference type="Rhea" id="RHEA-COMP:9863"/>
        <dbReference type="Rhea" id="RHEA-COMP:11604"/>
        <dbReference type="ChEBI" id="CHEBI:15378"/>
        <dbReference type="ChEBI" id="CHEBI:29999"/>
        <dbReference type="ChEBI" id="CHEBI:30616"/>
        <dbReference type="ChEBI" id="CHEBI:83421"/>
        <dbReference type="ChEBI" id="CHEBI:456216"/>
        <dbReference type="EC" id="2.7.11.1"/>
    </reaction>
</comment>
<dbReference type="InterPro" id="IPR024678">
    <property type="entry name" value="Kinase_OSR1/WNK_CCT"/>
</dbReference>
<dbReference type="EMBL" id="OZ035837">
    <property type="protein sequence ID" value="CAL1581511.1"/>
    <property type="molecule type" value="Genomic_DNA"/>
</dbReference>
<evidence type="ECO:0000256" key="3">
    <source>
        <dbReference type="ARBA" id="ARBA00022679"/>
    </source>
</evidence>
<evidence type="ECO:0000256" key="8">
    <source>
        <dbReference type="ARBA" id="ARBA00048679"/>
    </source>
</evidence>
<evidence type="ECO:0000256" key="9">
    <source>
        <dbReference type="SAM" id="MobiDB-lite"/>
    </source>
</evidence>
<evidence type="ECO:0000256" key="1">
    <source>
        <dbReference type="ARBA" id="ARBA00012513"/>
    </source>
</evidence>
<accession>A0AAV2JXT6</accession>
<evidence type="ECO:0000313" key="11">
    <source>
        <dbReference type="EMBL" id="CAL1581511.1"/>
    </source>
</evidence>
<dbReference type="Pfam" id="PF12202">
    <property type="entry name" value="OSR1_C"/>
    <property type="match status" value="1"/>
</dbReference>
<dbReference type="Proteomes" id="UP001497482">
    <property type="component" value="Chromosome 15"/>
</dbReference>
<dbReference type="GO" id="GO:0004674">
    <property type="term" value="F:protein serine/threonine kinase activity"/>
    <property type="evidence" value="ECO:0007669"/>
    <property type="project" value="UniProtKB-KW"/>
</dbReference>
<feature type="region of interest" description="Disordered" evidence="9">
    <location>
        <begin position="19"/>
        <end position="90"/>
    </location>
</feature>
<keyword evidence="4" id="KW-0547">Nucleotide-binding</keyword>
<feature type="domain" description="Serine/threonine-protein kinase OSR1/WNK CCT" evidence="10">
    <location>
        <begin position="117"/>
        <end position="174"/>
    </location>
</feature>
<protein>
    <recommendedName>
        <fullName evidence="1">non-specific serine/threonine protein kinase</fullName>
        <ecNumber evidence="1">2.7.11.1</ecNumber>
    </recommendedName>
</protein>
<evidence type="ECO:0000313" key="12">
    <source>
        <dbReference type="Proteomes" id="UP001497482"/>
    </source>
</evidence>
<gene>
    <name evidence="11" type="ORF">KC01_LOCUS12266</name>
</gene>
<dbReference type="GO" id="GO:0005524">
    <property type="term" value="F:ATP binding"/>
    <property type="evidence" value="ECO:0007669"/>
    <property type="project" value="UniProtKB-KW"/>
</dbReference>
<reference evidence="11 12" key="1">
    <citation type="submission" date="2024-04" db="EMBL/GenBank/DDBJ databases">
        <authorList>
            <person name="Waldvogel A.-M."/>
            <person name="Schoenle A."/>
        </authorList>
    </citation>
    <scope>NUCLEOTIDE SEQUENCE [LARGE SCALE GENOMIC DNA]</scope>
</reference>
<keyword evidence="12" id="KW-1185">Reference proteome</keyword>
<dbReference type="FunFam" id="3.10.20.90:FF:000043">
    <property type="entry name" value="serine/threonine-protein kinase OSR1 isoform X1"/>
    <property type="match status" value="1"/>
</dbReference>
<keyword evidence="6" id="KW-0067">ATP-binding</keyword>
<evidence type="ECO:0000259" key="10">
    <source>
        <dbReference type="Pfam" id="PF12202"/>
    </source>
</evidence>
<keyword evidence="2" id="KW-0723">Serine/threonine-protein kinase</keyword>
<dbReference type="AlphaFoldDB" id="A0AAV2JXT6"/>
<dbReference type="Gene3D" id="3.10.20.90">
    <property type="entry name" value="Phosphatidylinositol 3-kinase Catalytic Subunit, Chain A, domain 1"/>
    <property type="match status" value="1"/>
</dbReference>
<evidence type="ECO:0000256" key="4">
    <source>
        <dbReference type="ARBA" id="ARBA00022741"/>
    </source>
</evidence>
<evidence type="ECO:0000256" key="5">
    <source>
        <dbReference type="ARBA" id="ARBA00022777"/>
    </source>
</evidence>
<comment type="catalytic activity">
    <reaction evidence="7">
        <text>L-threonyl-[protein] + ATP = O-phospho-L-threonyl-[protein] + ADP + H(+)</text>
        <dbReference type="Rhea" id="RHEA:46608"/>
        <dbReference type="Rhea" id="RHEA-COMP:11060"/>
        <dbReference type="Rhea" id="RHEA-COMP:11605"/>
        <dbReference type="ChEBI" id="CHEBI:15378"/>
        <dbReference type="ChEBI" id="CHEBI:30013"/>
        <dbReference type="ChEBI" id="CHEBI:30616"/>
        <dbReference type="ChEBI" id="CHEBI:61977"/>
        <dbReference type="ChEBI" id="CHEBI:456216"/>
        <dbReference type="EC" id="2.7.11.1"/>
    </reaction>
</comment>